<evidence type="ECO:0000313" key="12">
    <source>
        <dbReference type="EMBL" id="KAK9880095.1"/>
    </source>
</evidence>
<keyword evidence="7 11" id="KW-0732">Signal</keyword>
<name>A0AAW1UGB3_9CUCU</name>
<evidence type="ECO:0000313" key="13">
    <source>
        <dbReference type="Proteomes" id="UP001431783"/>
    </source>
</evidence>
<evidence type="ECO:0000256" key="7">
    <source>
        <dbReference type="ARBA" id="ARBA00022729"/>
    </source>
</evidence>
<comment type="similarity">
    <text evidence="4 11">Belongs to the OST1 family.</text>
</comment>
<evidence type="ECO:0000256" key="4">
    <source>
        <dbReference type="ARBA" id="ARBA00008905"/>
    </source>
</evidence>
<dbReference type="InterPro" id="IPR007676">
    <property type="entry name" value="Ribophorin_I"/>
</dbReference>
<dbReference type="GO" id="GO:0008250">
    <property type="term" value="C:oligosaccharyltransferase complex"/>
    <property type="evidence" value="ECO:0007669"/>
    <property type="project" value="UniProtKB-UniRule"/>
</dbReference>
<comment type="caution">
    <text evidence="12">The sequence shown here is derived from an EMBL/GenBank/DDBJ whole genome shotgun (WGS) entry which is preliminary data.</text>
</comment>
<keyword evidence="6 11" id="KW-0812">Transmembrane</keyword>
<comment type="subcellular location">
    <subcellularLocation>
        <location evidence="2 11">Endoplasmic reticulum membrane</location>
        <topology evidence="2 11">Single-pass type I membrane protein</topology>
    </subcellularLocation>
</comment>
<accession>A0AAW1UGB3</accession>
<dbReference type="EMBL" id="JARQZJ010000063">
    <property type="protein sequence ID" value="KAK9880095.1"/>
    <property type="molecule type" value="Genomic_DNA"/>
</dbReference>
<evidence type="ECO:0000256" key="2">
    <source>
        <dbReference type="ARBA" id="ARBA00004115"/>
    </source>
</evidence>
<keyword evidence="13" id="KW-1185">Reference proteome</keyword>
<dbReference type="GO" id="GO:0018279">
    <property type="term" value="P:protein N-linked glycosylation via asparagine"/>
    <property type="evidence" value="ECO:0007669"/>
    <property type="project" value="TreeGrafter"/>
</dbReference>
<evidence type="ECO:0000256" key="1">
    <source>
        <dbReference type="ARBA" id="ARBA00002791"/>
    </source>
</evidence>
<evidence type="ECO:0000256" key="3">
    <source>
        <dbReference type="ARBA" id="ARBA00004922"/>
    </source>
</evidence>
<sequence length="434" mass="50348">MLWSILTILFLIHLHPVHPEKLNNNIQNDEVITLIDITSNIVKGFYKIIIKNVGVNPVESYKIELREEALVNFMNNANQKLPHETIQKSTTNCTTYMIKLDKALLLNEKYKLLINLTFLSELVPAAKHSRYNEEHSFLFKANRLFYSEYFTVKHRCILLTNPSFNRNIEVSAAYDSIGTNMLNFREEYIKPHSYDELIIMFTTPIPILKVKTLNRNIFISNFGKIMVQDQVVVENTGPKLQGPYFNNQSDYWMYTHLPSSAEDIALSDVIGTNLKTYLYENNGTKTLKFIPRYSLRQGGWKSTYTLRYNIPVYEYIFKDQTHYYIKIRAMDHILNDVLVEDADVNIILPDGASVVDVFVPLGFQRGSTTNIYTSLSVSGRPMVNLRGRHLIEEHIADVVVKYNFSLFSFLSAPFYIVFLLESILFLIILLRKYS</sequence>
<comment type="function">
    <text evidence="1 11">Subunit of the oligosaccharyl transferase (OST) complex that catalyzes the initial transfer of a defined glycan (Glc(3)Man(9)GlcNAc(2) in eukaryotes) from the lipid carrier dolichol-pyrophosphate to an asparagine residue within an Asn-X-Ser/Thr consensus motif in nascent polypeptide chains, the first step in protein N-glycosylation. N-glycosylation occurs cotranslationally and the complex associates with the Sec61 complex at the channel-forming translocon complex that mediates protein translocation across the endoplasmic reticulum (ER). All subunits are required for a maximal enzyme activity.</text>
</comment>
<comment type="subunit">
    <text evidence="11">Component of the oligosaccharyltransferase (OST) complex.</text>
</comment>
<keyword evidence="8 11" id="KW-0256">Endoplasmic reticulum</keyword>
<evidence type="ECO:0000256" key="6">
    <source>
        <dbReference type="ARBA" id="ARBA00022692"/>
    </source>
</evidence>
<dbReference type="Proteomes" id="UP001431783">
    <property type="component" value="Unassembled WGS sequence"/>
</dbReference>
<gene>
    <name evidence="12" type="ORF">WA026_008610</name>
</gene>
<evidence type="ECO:0000256" key="10">
    <source>
        <dbReference type="ARBA" id="ARBA00023136"/>
    </source>
</evidence>
<feature type="chain" id="PRO_5043102129" description="Dolichyl-diphosphooligosaccharide--protein glycosyltransferase subunit 1" evidence="11">
    <location>
        <begin position="20"/>
        <end position="434"/>
    </location>
</feature>
<evidence type="ECO:0000256" key="9">
    <source>
        <dbReference type="ARBA" id="ARBA00022989"/>
    </source>
</evidence>
<keyword evidence="10 11" id="KW-0472">Membrane</keyword>
<feature type="transmembrane region" description="Helical" evidence="11">
    <location>
        <begin position="406"/>
        <end position="430"/>
    </location>
</feature>
<dbReference type="AlphaFoldDB" id="A0AAW1UGB3"/>
<evidence type="ECO:0000256" key="5">
    <source>
        <dbReference type="ARBA" id="ARBA00017611"/>
    </source>
</evidence>
<evidence type="ECO:0000256" key="11">
    <source>
        <dbReference type="RuleBase" id="RU361143"/>
    </source>
</evidence>
<protein>
    <recommendedName>
        <fullName evidence="5 11">Dolichyl-diphosphooligosaccharide--protein glycosyltransferase subunit 1</fullName>
    </recommendedName>
</protein>
<dbReference type="Pfam" id="PF04597">
    <property type="entry name" value="Ribophorin_I"/>
    <property type="match status" value="1"/>
</dbReference>
<dbReference type="PANTHER" id="PTHR21049">
    <property type="entry name" value="RIBOPHORIN I"/>
    <property type="match status" value="1"/>
</dbReference>
<comment type="pathway">
    <text evidence="3 11">Protein modification; protein glycosylation.</text>
</comment>
<organism evidence="12 13">
    <name type="scientific">Henosepilachna vigintioctopunctata</name>
    <dbReference type="NCBI Taxonomy" id="420089"/>
    <lineage>
        <taxon>Eukaryota</taxon>
        <taxon>Metazoa</taxon>
        <taxon>Ecdysozoa</taxon>
        <taxon>Arthropoda</taxon>
        <taxon>Hexapoda</taxon>
        <taxon>Insecta</taxon>
        <taxon>Pterygota</taxon>
        <taxon>Neoptera</taxon>
        <taxon>Endopterygota</taxon>
        <taxon>Coleoptera</taxon>
        <taxon>Polyphaga</taxon>
        <taxon>Cucujiformia</taxon>
        <taxon>Coccinelloidea</taxon>
        <taxon>Coccinellidae</taxon>
        <taxon>Epilachninae</taxon>
        <taxon>Epilachnini</taxon>
        <taxon>Henosepilachna</taxon>
    </lineage>
</organism>
<keyword evidence="9 11" id="KW-1133">Transmembrane helix</keyword>
<dbReference type="PANTHER" id="PTHR21049:SF0">
    <property type="entry name" value="DOLICHYL-DIPHOSPHOOLIGOSACCHARIDE--PROTEIN GLYCOSYLTRANSFERASE SUBUNIT 1"/>
    <property type="match status" value="1"/>
</dbReference>
<reference evidence="12 13" key="1">
    <citation type="submission" date="2023-03" db="EMBL/GenBank/DDBJ databases">
        <title>Genome insight into feeding habits of ladybird beetles.</title>
        <authorList>
            <person name="Li H.-S."/>
            <person name="Huang Y.-H."/>
            <person name="Pang H."/>
        </authorList>
    </citation>
    <scope>NUCLEOTIDE SEQUENCE [LARGE SCALE GENOMIC DNA]</scope>
    <source>
        <strain evidence="12">SYSU_2023b</strain>
        <tissue evidence="12">Whole body</tissue>
    </source>
</reference>
<proteinExistence type="inferred from homology"/>
<evidence type="ECO:0000256" key="8">
    <source>
        <dbReference type="ARBA" id="ARBA00022824"/>
    </source>
</evidence>
<feature type="signal peptide" evidence="11">
    <location>
        <begin position="1"/>
        <end position="19"/>
    </location>
</feature>